<dbReference type="InterPro" id="IPR020781">
    <property type="entry name" value="ATPase_OSCP/d_CS"/>
</dbReference>
<feature type="transmembrane region" description="Helical" evidence="1">
    <location>
        <begin position="74"/>
        <end position="97"/>
    </location>
</feature>
<dbReference type="EMBL" id="AP013293">
    <property type="protein sequence ID" value="BAO66218.1"/>
    <property type="molecule type" value="Genomic_DNA"/>
</dbReference>
<dbReference type="KEGG" id="smup:SMPSPU_040"/>
<accession>A0AAD1B245</accession>
<organism evidence="2 3">
    <name type="scientific">Candidatus Karelsulcia muelleri PSPU</name>
    <dbReference type="NCBI Taxonomy" id="1189303"/>
    <lineage>
        <taxon>Bacteria</taxon>
        <taxon>Pseudomonadati</taxon>
        <taxon>Bacteroidota</taxon>
        <taxon>Flavobacteriia</taxon>
        <taxon>Flavobacteriales</taxon>
        <taxon>Candidatus Karelsulcia</taxon>
    </lineage>
</organism>
<keyword evidence="1" id="KW-0472">Membrane</keyword>
<keyword evidence="1" id="KW-1133">Transmembrane helix</keyword>
<evidence type="ECO:0000313" key="2">
    <source>
        <dbReference type="EMBL" id="BAO66218.1"/>
    </source>
</evidence>
<dbReference type="GO" id="GO:0016020">
    <property type="term" value="C:membrane"/>
    <property type="evidence" value="ECO:0007669"/>
    <property type="project" value="InterPro"/>
</dbReference>
<evidence type="ECO:0000256" key="1">
    <source>
        <dbReference type="SAM" id="Phobius"/>
    </source>
</evidence>
<evidence type="ECO:0000313" key="3">
    <source>
        <dbReference type="Proteomes" id="UP000031659"/>
    </source>
</evidence>
<sequence>MNLKYKISVKRNVNCFFFYVSSYKKEIFIKNEIEKILFIIKYNPILNNFIKYSFLENEYFSSFFKKKNFLILKLINLIIKNNLNFLFINILFNYIILFKSKYKIDNIFLFSKEKINILIYNVFLTQKKVYLYKKKTIIINNYINTNIIGGFIIKKNFNYYNFTINNFLKKHNNLYVKKTLC</sequence>
<keyword evidence="1" id="KW-0812">Transmembrane</keyword>
<dbReference type="PROSITE" id="PS00389">
    <property type="entry name" value="ATPASE_DELTA"/>
    <property type="match status" value="1"/>
</dbReference>
<gene>
    <name evidence="2" type="primary">atpH</name>
    <name evidence="2" type="ORF">SMPSPU_040</name>
</gene>
<dbReference type="Proteomes" id="UP000031659">
    <property type="component" value="Chromosome"/>
</dbReference>
<protein>
    <submittedName>
        <fullName evidence="2">ATP synthase F1 subunit delta</fullName>
    </submittedName>
</protein>
<name>A0AAD1B245_9FLAO</name>
<dbReference type="GO" id="GO:0046933">
    <property type="term" value="F:proton-transporting ATP synthase activity, rotational mechanism"/>
    <property type="evidence" value="ECO:0007669"/>
    <property type="project" value="InterPro"/>
</dbReference>
<proteinExistence type="predicted"/>
<reference evidence="2 3" key="1">
    <citation type="journal article" date="2014" name="ISME J.">
        <title>Swapping symbionts in spittlebugs: evolutionary replacement of a reduced genome symbiont.</title>
        <authorList>
            <person name="Koga R."/>
            <person name="Moran N.A."/>
        </authorList>
    </citation>
    <scope>NUCLEOTIDE SEQUENCE [LARGE SCALE GENOMIC DNA]</scope>
    <source>
        <strain evidence="2 3">PSPU</strain>
    </source>
</reference>
<dbReference type="RefSeq" id="WP_041093728.1">
    <property type="nucleotide sequence ID" value="NZ_AP013293.1"/>
</dbReference>
<dbReference type="AlphaFoldDB" id="A0AAD1B245"/>